<comment type="caution">
    <text evidence="5">The sequence shown here is derived from an EMBL/GenBank/DDBJ whole genome shotgun (WGS) entry which is preliminary data.</text>
</comment>
<accession>A0A0F9AJR0</accession>
<evidence type="ECO:0000256" key="1">
    <source>
        <dbReference type="ARBA" id="ARBA00022603"/>
    </source>
</evidence>
<dbReference type="SUPFAM" id="SSF53335">
    <property type="entry name" value="S-adenosyl-L-methionine-dependent methyltransferases"/>
    <property type="match status" value="1"/>
</dbReference>
<evidence type="ECO:0000259" key="4">
    <source>
        <dbReference type="Pfam" id="PF00891"/>
    </source>
</evidence>
<dbReference type="InterPro" id="IPR001077">
    <property type="entry name" value="COMT_C"/>
</dbReference>
<dbReference type="EMBL" id="LAZR01057276">
    <property type="protein sequence ID" value="KKK72391.1"/>
    <property type="molecule type" value="Genomic_DNA"/>
</dbReference>
<dbReference type="GO" id="GO:0032259">
    <property type="term" value="P:methylation"/>
    <property type="evidence" value="ECO:0007669"/>
    <property type="project" value="UniProtKB-KW"/>
</dbReference>
<feature type="domain" description="O-methyltransferase C-terminal" evidence="4">
    <location>
        <begin position="2"/>
        <end position="100"/>
    </location>
</feature>
<evidence type="ECO:0000313" key="5">
    <source>
        <dbReference type="EMBL" id="KKK72391.1"/>
    </source>
</evidence>
<keyword evidence="2" id="KW-0808">Transferase</keyword>
<sequence>MTLAAGDFQDDPSLPAGADLAWVSAIVHLNSRRENRDLLTKVHAALCEGGRILIRDIVMDPSHTFPGDGALFAVNMLVHTPGGGTYSFGELSEDLTAAGFVNPEQLIAGEFMESVIQAAKGGADGATKG</sequence>
<protein>
    <recommendedName>
        <fullName evidence="4">O-methyltransferase C-terminal domain-containing protein</fullName>
    </recommendedName>
</protein>
<reference evidence="5" key="1">
    <citation type="journal article" date="2015" name="Nature">
        <title>Complex archaea that bridge the gap between prokaryotes and eukaryotes.</title>
        <authorList>
            <person name="Spang A."/>
            <person name="Saw J.H."/>
            <person name="Jorgensen S.L."/>
            <person name="Zaremba-Niedzwiedzka K."/>
            <person name="Martijn J."/>
            <person name="Lind A.E."/>
            <person name="van Eijk R."/>
            <person name="Schleper C."/>
            <person name="Guy L."/>
            <person name="Ettema T.J."/>
        </authorList>
    </citation>
    <scope>NUCLEOTIDE SEQUENCE</scope>
</reference>
<dbReference type="InterPro" id="IPR029063">
    <property type="entry name" value="SAM-dependent_MTases_sf"/>
</dbReference>
<dbReference type="InterPro" id="IPR016461">
    <property type="entry name" value="COMT-like"/>
</dbReference>
<organism evidence="5">
    <name type="scientific">marine sediment metagenome</name>
    <dbReference type="NCBI Taxonomy" id="412755"/>
    <lineage>
        <taxon>unclassified sequences</taxon>
        <taxon>metagenomes</taxon>
        <taxon>ecological metagenomes</taxon>
    </lineage>
</organism>
<dbReference type="PROSITE" id="PS51683">
    <property type="entry name" value="SAM_OMT_II"/>
    <property type="match status" value="1"/>
</dbReference>
<dbReference type="Gene3D" id="3.40.50.150">
    <property type="entry name" value="Vaccinia Virus protein VP39"/>
    <property type="match status" value="1"/>
</dbReference>
<keyword evidence="1" id="KW-0489">Methyltransferase</keyword>
<evidence type="ECO:0000256" key="3">
    <source>
        <dbReference type="ARBA" id="ARBA00022691"/>
    </source>
</evidence>
<evidence type="ECO:0000256" key="2">
    <source>
        <dbReference type="ARBA" id="ARBA00022679"/>
    </source>
</evidence>
<dbReference type="Pfam" id="PF00891">
    <property type="entry name" value="Methyltransf_2"/>
    <property type="match status" value="1"/>
</dbReference>
<proteinExistence type="predicted"/>
<dbReference type="GO" id="GO:0008171">
    <property type="term" value="F:O-methyltransferase activity"/>
    <property type="evidence" value="ECO:0007669"/>
    <property type="project" value="InterPro"/>
</dbReference>
<keyword evidence="3" id="KW-0949">S-adenosyl-L-methionine</keyword>
<name>A0A0F9AJR0_9ZZZZ</name>
<dbReference type="AlphaFoldDB" id="A0A0F9AJR0"/>
<gene>
    <name evidence="5" type="ORF">LCGC14_2904340</name>
</gene>